<feature type="region of interest" description="Disordered" evidence="1">
    <location>
        <begin position="45"/>
        <end position="70"/>
    </location>
</feature>
<evidence type="ECO:0000259" key="2">
    <source>
        <dbReference type="PROSITE" id="PS51087"/>
    </source>
</evidence>
<dbReference type="PANTHER" id="PTHR47191:SF2">
    <property type="entry name" value="OS05G0170800 PROTEIN"/>
    <property type="match status" value="1"/>
</dbReference>
<evidence type="ECO:0000256" key="1">
    <source>
        <dbReference type="SAM" id="MobiDB-lite"/>
    </source>
</evidence>
<dbReference type="InParanoid" id="K3WEW7"/>
<dbReference type="PANTHER" id="PTHR47191">
    <property type="entry name" value="OS05G0170800 PROTEIN"/>
    <property type="match status" value="1"/>
</dbReference>
<dbReference type="InterPro" id="IPR007474">
    <property type="entry name" value="ApaG_domain"/>
</dbReference>
<reference evidence="4" key="1">
    <citation type="journal article" date="2010" name="Genome Biol.">
        <title>Genome sequence of the necrotrophic plant pathogen Pythium ultimum reveals original pathogenicity mechanisms and effector repertoire.</title>
        <authorList>
            <person name="Levesque C.A."/>
            <person name="Brouwer H."/>
            <person name="Cano L."/>
            <person name="Hamilton J.P."/>
            <person name="Holt C."/>
            <person name="Huitema E."/>
            <person name="Raffaele S."/>
            <person name="Robideau G.P."/>
            <person name="Thines M."/>
            <person name="Win J."/>
            <person name="Zerillo M.M."/>
            <person name="Beakes G.W."/>
            <person name="Boore J.L."/>
            <person name="Busam D."/>
            <person name="Dumas B."/>
            <person name="Ferriera S."/>
            <person name="Fuerstenberg S.I."/>
            <person name="Gachon C.M."/>
            <person name="Gaulin E."/>
            <person name="Govers F."/>
            <person name="Grenville-Briggs L."/>
            <person name="Horner N."/>
            <person name="Hostetler J."/>
            <person name="Jiang R.H."/>
            <person name="Johnson J."/>
            <person name="Krajaejun T."/>
            <person name="Lin H."/>
            <person name="Meijer H.J."/>
            <person name="Moore B."/>
            <person name="Morris P."/>
            <person name="Phuntmart V."/>
            <person name="Puiu D."/>
            <person name="Shetty J."/>
            <person name="Stajich J.E."/>
            <person name="Tripathy S."/>
            <person name="Wawra S."/>
            <person name="van West P."/>
            <person name="Whitty B.R."/>
            <person name="Coutinho P.M."/>
            <person name="Henrissat B."/>
            <person name="Martin F."/>
            <person name="Thomas P.D."/>
            <person name="Tyler B.M."/>
            <person name="De Vries R.P."/>
            <person name="Kamoun S."/>
            <person name="Yandell M."/>
            <person name="Tisserat N."/>
            <person name="Buell C.R."/>
        </authorList>
    </citation>
    <scope>NUCLEOTIDE SEQUENCE</scope>
    <source>
        <strain evidence="4">DAOM:BR144</strain>
    </source>
</reference>
<name>K3WEW7_GLOUD</name>
<organism evidence="3 4">
    <name type="scientific">Globisporangium ultimum (strain ATCC 200006 / CBS 805.95 / DAOM BR144)</name>
    <name type="common">Pythium ultimum</name>
    <dbReference type="NCBI Taxonomy" id="431595"/>
    <lineage>
        <taxon>Eukaryota</taxon>
        <taxon>Sar</taxon>
        <taxon>Stramenopiles</taxon>
        <taxon>Oomycota</taxon>
        <taxon>Peronosporomycetes</taxon>
        <taxon>Pythiales</taxon>
        <taxon>Pythiaceae</taxon>
        <taxon>Globisporangium</taxon>
    </lineage>
</organism>
<protein>
    <recommendedName>
        <fullName evidence="2">ApaG domain-containing protein</fullName>
    </recommendedName>
</protein>
<dbReference type="InterPro" id="IPR050718">
    <property type="entry name" value="ApaG-like"/>
</dbReference>
<dbReference type="Gene3D" id="2.60.40.1470">
    <property type="entry name" value="ApaG domain"/>
    <property type="match status" value="1"/>
</dbReference>
<dbReference type="OMA" id="YRFTYRI"/>
<evidence type="ECO:0000313" key="3">
    <source>
        <dbReference type="EnsemblProtists" id="PYU1_T003508"/>
    </source>
</evidence>
<dbReference type="EnsemblProtists" id="PYU1_T003508">
    <property type="protein sequence ID" value="PYU1_T003508"/>
    <property type="gene ID" value="PYU1_G003498"/>
</dbReference>
<dbReference type="Pfam" id="PF04379">
    <property type="entry name" value="DUF525"/>
    <property type="match status" value="1"/>
</dbReference>
<dbReference type="STRING" id="431595.K3WEW7"/>
<sequence>MTKAATIRAIYKCLLRDARDLQRTPQFRLRNALRLEQWGVGHFVETPSKTSSSSGDVSSNKDANEGVAEAQKTTKLADIRSLEEYLTLREEGFAYGDQSQNADLEAIIRESFRNNMRIKDPKEISEKVDGAILALQELSEQMLLAKCSSVTTTRGVRIEATSQYVETHSNPEQSIYRFTYRIMITNENEHEAVQILGRQYTFESEKGQRIALPRNSPGIVGATPVLAPGETFEYASGVDIDAPRGSVTGCLHTLHRTKQPEGNDELFDAYVSKFALLSPFASQQ</sequence>
<reference evidence="4" key="2">
    <citation type="submission" date="2010-04" db="EMBL/GenBank/DDBJ databases">
        <authorList>
            <person name="Buell R."/>
            <person name="Hamilton J."/>
            <person name="Hostetler J."/>
        </authorList>
    </citation>
    <scope>NUCLEOTIDE SEQUENCE [LARGE SCALE GENOMIC DNA]</scope>
    <source>
        <strain evidence="4">DAOM:BR144</strain>
    </source>
</reference>
<dbReference type="HOGENOM" id="CLU_1047551_0_0_1"/>
<evidence type="ECO:0000313" key="4">
    <source>
        <dbReference type="Proteomes" id="UP000019132"/>
    </source>
</evidence>
<dbReference type="eggNOG" id="ENOG502RIVQ">
    <property type="taxonomic scope" value="Eukaryota"/>
</dbReference>
<reference evidence="3" key="3">
    <citation type="submission" date="2015-02" db="UniProtKB">
        <authorList>
            <consortium name="EnsemblProtists"/>
        </authorList>
    </citation>
    <scope>IDENTIFICATION</scope>
    <source>
        <strain evidence="3">DAOM BR144</strain>
    </source>
</reference>
<proteinExistence type="predicted"/>
<feature type="compositionally biased region" description="Low complexity" evidence="1">
    <location>
        <begin position="48"/>
        <end position="58"/>
    </location>
</feature>
<dbReference type="InterPro" id="IPR036767">
    <property type="entry name" value="ApaG_sf"/>
</dbReference>
<dbReference type="EMBL" id="GL376603">
    <property type="status" value="NOT_ANNOTATED_CDS"/>
    <property type="molecule type" value="Genomic_DNA"/>
</dbReference>
<dbReference type="PROSITE" id="PS51087">
    <property type="entry name" value="APAG"/>
    <property type="match status" value="1"/>
</dbReference>
<keyword evidence="4" id="KW-1185">Reference proteome</keyword>
<dbReference type="SUPFAM" id="SSF110069">
    <property type="entry name" value="ApaG-like"/>
    <property type="match status" value="1"/>
</dbReference>
<accession>K3WEW7</accession>
<dbReference type="AlphaFoldDB" id="K3WEW7"/>
<feature type="domain" description="ApaG" evidence="2">
    <location>
        <begin position="150"/>
        <end position="283"/>
    </location>
</feature>
<dbReference type="VEuPathDB" id="FungiDB:PYU1_G003498"/>
<dbReference type="Proteomes" id="UP000019132">
    <property type="component" value="Unassembled WGS sequence"/>
</dbReference>